<dbReference type="Proteomes" id="UP000007875">
    <property type="component" value="Unassembled WGS sequence"/>
</dbReference>
<dbReference type="OMA" id="WWGSWYD"/>
<proteinExistence type="predicted"/>
<dbReference type="HOGENOM" id="CLU_1753879_0_0_1"/>
<sequence length="160" mass="17601">MAEKCEEEDDSANSWWGSWYDSAKKKIAETNEFIARDLKEFTQVVKDDTSKFVAQTAISMKDQLNIQANVGEASEATKIVANSIGGFLGNVVKHIAPLPPPSDENADATMYVGTPSGLKVISPAEARLFALQTNPGTYCNEPDCPVEFEAWMRSFDLCEK</sequence>
<evidence type="ECO:0000313" key="2">
    <source>
        <dbReference type="Proteomes" id="UP000007875"/>
    </source>
</evidence>
<protein>
    <recommendedName>
        <fullName evidence="3">BSD domain-containing protein</fullName>
    </recommendedName>
</protein>
<accession>H2YM85</accession>
<evidence type="ECO:0000313" key="1">
    <source>
        <dbReference type="Ensembl" id="ENSCSAVP00000006437.1"/>
    </source>
</evidence>
<reference evidence="1" key="2">
    <citation type="submission" date="2025-08" db="UniProtKB">
        <authorList>
            <consortium name="Ensembl"/>
        </authorList>
    </citation>
    <scope>IDENTIFICATION</scope>
</reference>
<dbReference type="InParanoid" id="H2YM85"/>
<dbReference type="Ensembl" id="ENSCSAVT00000006518.1">
    <property type="protein sequence ID" value="ENSCSAVP00000006437.1"/>
    <property type="gene ID" value="ENSCSAVG00000003851.1"/>
</dbReference>
<dbReference type="GO" id="GO:0005737">
    <property type="term" value="C:cytoplasm"/>
    <property type="evidence" value="ECO:0007669"/>
    <property type="project" value="TreeGrafter"/>
</dbReference>
<dbReference type="eggNOG" id="KOG2690">
    <property type="taxonomic scope" value="Eukaryota"/>
</dbReference>
<reference evidence="1" key="3">
    <citation type="submission" date="2025-09" db="UniProtKB">
        <authorList>
            <consortium name="Ensembl"/>
        </authorList>
    </citation>
    <scope>IDENTIFICATION</scope>
</reference>
<name>H2YM85_CIOSA</name>
<dbReference type="PANTHER" id="PTHR16019">
    <property type="entry name" value="SYNAPSE-ASSOCIATED PROTEIN"/>
    <property type="match status" value="1"/>
</dbReference>
<dbReference type="InterPro" id="IPR051494">
    <property type="entry name" value="BSD_domain-containing"/>
</dbReference>
<keyword evidence="2" id="KW-1185">Reference proteome</keyword>
<organism evidence="1 2">
    <name type="scientific">Ciona savignyi</name>
    <name type="common">Pacific transparent sea squirt</name>
    <dbReference type="NCBI Taxonomy" id="51511"/>
    <lineage>
        <taxon>Eukaryota</taxon>
        <taxon>Metazoa</taxon>
        <taxon>Chordata</taxon>
        <taxon>Tunicata</taxon>
        <taxon>Ascidiacea</taxon>
        <taxon>Phlebobranchia</taxon>
        <taxon>Cionidae</taxon>
        <taxon>Ciona</taxon>
    </lineage>
</organism>
<reference evidence="2" key="1">
    <citation type="submission" date="2003-08" db="EMBL/GenBank/DDBJ databases">
        <authorList>
            <person name="Birren B."/>
            <person name="Nusbaum C."/>
            <person name="Abebe A."/>
            <person name="Abouelleil A."/>
            <person name="Adekoya E."/>
            <person name="Ait-zahra M."/>
            <person name="Allen N."/>
            <person name="Allen T."/>
            <person name="An P."/>
            <person name="Anderson M."/>
            <person name="Anderson S."/>
            <person name="Arachchi H."/>
            <person name="Armbruster J."/>
            <person name="Bachantsang P."/>
            <person name="Baldwin J."/>
            <person name="Barry A."/>
            <person name="Bayul T."/>
            <person name="Blitshsteyn B."/>
            <person name="Bloom T."/>
            <person name="Blye J."/>
            <person name="Boguslavskiy L."/>
            <person name="Borowsky M."/>
            <person name="Boukhgalter B."/>
            <person name="Brunache A."/>
            <person name="Butler J."/>
            <person name="Calixte N."/>
            <person name="Calvo S."/>
            <person name="Camarata J."/>
            <person name="Campo K."/>
            <person name="Chang J."/>
            <person name="Cheshatsang Y."/>
            <person name="Citroen M."/>
            <person name="Collymore A."/>
            <person name="Considine T."/>
            <person name="Cook A."/>
            <person name="Cooke P."/>
            <person name="Corum B."/>
            <person name="Cuomo C."/>
            <person name="David R."/>
            <person name="Dawoe T."/>
            <person name="Degray S."/>
            <person name="Dodge S."/>
            <person name="Dooley K."/>
            <person name="Dorje P."/>
            <person name="Dorjee K."/>
            <person name="Dorris L."/>
            <person name="Duffey N."/>
            <person name="Dupes A."/>
            <person name="Elkins T."/>
            <person name="Engels R."/>
            <person name="Erickson J."/>
            <person name="Farina A."/>
            <person name="Faro S."/>
            <person name="Ferreira P."/>
            <person name="Fischer H."/>
            <person name="Fitzgerald M."/>
            <person name="Foley K."/>
            <person name="Gage D."/>
            <person name="Galagan J."/>
            <person name="Gearin G."/>
            <person name="Gnerre S."/>
            <person name="Gnirke A."/>
            <person name="Goyette A."/>
            <person name="Graham J."/>
            <person name="Grandbois E."/>
            <person name="Gyaltsen K."/>
            <person name="Hafez N."/>
            <person name="Hagopian D."/>
            <person name="Hagos B."/>
            <person name="Hall J."/>
            <person name="Hatcher B."/>
            <person name="Heller A."/>
            <person name="Higgins H."/>
            <person name="Honan T."/>
            <person name="Horn A."/>
            <person name="Houde N."/>
            <person name="Hughes L."/>
            <person name="Hulme W."/>
            <person name="Husby E."/>
            <person name="Iliev I."/>
            <person name="Jaffe D."/>
            <person name="Jones C."/>
            <person name="Kamal M."/>
            <person name="Kamat A."/>
            <person name="Kamvysselis M."/>
            <person name="Karlsson E."/>
            <person name="Kells C."/>
            <person name="Kieu A."/>
            <person name="Kisner P."/>
            <person name="Kodira C."/>
            <person name="Kulbokas E."/>
            <person name="Labutti K."/>
            <person name="Lama D."/>
            <person name="Landers T."/>
            <person name="Leger J."/>
            <person name="Levine S."/>
            <person name="Lewis D."/>
            <person name="Lewis T."/>
            <person name="Lindblad-toh K."/>
            <person name="Liu X."/>
            <person name="Lokyitsang T."/>
            <person name="Lokyitsang Y."/>
            <person name="Lucien O."/>
            <person name="Lui A."/>
            <person name="Ma L.J."/>
            <person name="Mabbitt R."/>
            <person name="Macdonald J."/>
            <person name="Maclean C."/>
            <person name="Major J."/>
            <person name="Manning J."/>
            <person name="Marabella R."/>
            <person name="Maru K."/>
            <person name="Matthews C."/>
            <person name="Mauceli E."/>
            <person name="Mccarthy M."/>
            <person name="Mcdonough S."/>
            <person name="Mcghee T."/>
            <person name="Meldrim J."/>
            <person name="Meneus L."/>
            <person name="Mesirov J."/>
            <person name="Mihalev A."/>
            <person name="Mihova T."/>
            <person name="Mikkelsen T."/>
            <person name="Mlenga V."/>
            <person name="Moru K."/>
            <person name="Mozes J."/>
            <person name="Mulrain L."/>
            <person name="Munson G."/>
            <person name="Naylor J."/>
            <person name="Newes C."/>
            <person name="Nguyen C."/>
            <person name="Nguyen N."/>
            <person name="Nguyen T."/>
            <person name="Nicol R."/>
            <person name="Nielsen C."/>
            <person name="Nizzari M."/>
            <person name="Norbu C."/>
            <person name="Norbu N."/>
            <person name="O'donnell P."/>
            <person name="Okoawo O."/>
            <person name="O'leary S."/>
            <person name="Omotosho B."/>
            <person name="O'neill K."/>
            <person name="Osman S."/>
            <person name="Parker S."/>
            <person name="Perrin D."/>
            <person name="Phunkhang P."/>
            <person name="Piqani B."/>
            <person name="Purcell S."/>
            <person name="Rachupka T."/>
            <person name="Ramasamy U."/>
            <person name="Rameau R."/>
            <person name="Ray V."/>
            <person name="Raymond C."/>
            <person name="Retta R."/>
            <person name="Richardson S."/>
            <person name="Rise C."/>
            <person name="Rodriguez J."/>
            <person name="Rogers J."/>
            <person name="Rogov P."/>
            <person name="Rutman M."/>
            <person name="Schupbach R."/>
            <person name="Seaman C."/>
            <person name="Settipalli S."/>
            <person name="Sharpe T."/>
            <person name="Sheridan J."/>
            <person name="Sherpa N."/>
            <person name="Shi J."/>
            <person name="Smirnov S."/>
            <person name="Smith C."/>
            <person name="Sougnez C."/>
            <person name="Spencer B."/>
            <person name="Stalker J."/>
            <person name="Stange-thomann N."/>
            <person name="Stavropoulos S."/>
            <person name="Stetson K."/>
            <person name="Stone C."/>
            <person name="Stone S."/>
            <person name="Stubbs M."/>
            <person name="Talamas J."/>
            <person name="Tchuinga P."/>
            <person name="Tenzing P."/>
            <person name="Tesfaye S."/>
            <person name="Theodore J."/>
            <person name="Thoulutsang Y."/>
            <person name="Topham K."/>
            <person name="Towey S."/>
            <person name="Tsamla T."/>
            <person name="Tsomo N."/>
            <person name="Vallee D."/>
            <person name="Vassiliev H."/>
            <person name="Venkataraman V."/>
            <person name="Vinson J."/>
            <person name="Vo A."/>
            <person name="Wade C."/>
            <person name="Wang S."/>
            <person name="Wangchuk T."/>
            <person name="Wangdi T."/>
            <person name="Whittaker C."/>
            <person name="Wilkinson J."/>
            <person name="Wu Y."/>
            <person name="Wyman D."/>
            <person name="Yadav S."/>
            <person name="Yang S."/>
            <person name="Yang X."/>
            <person name="Yeager S."/>
            <person name="Yee E."/>
            <person name="Young G."/>
            <person name="Zainoun J."/>
            <person name="Zembeck L."/>
            <person name="Zimmer A."/>
            <person name="Zody M."/>
            <person name="Lander E."/>
        </authorList>
    </citation>
    <scope>NUCLEOTIDE SEQUENCE [LARGE SCALE GENOMIC DNA]</scope>
</reference>
<dbReference type="GeneTree" id="ENSGT00390000009361"/>
<dbReference type="AlphaFoldDB" id="H2YM85"/>
<evidence type="ECO:0008006" key="3">
    <source>
        <dbReference type="Google" id="ProtNLM"/>
    </source>
</evidence>
<dbReference type="PANTHER" id="PTHR16019:SF5">
    <property type="entry name" value="BSD DOMAIN-CONTAINING PROTEIN 1"/>
    <property type="match status" value="1"/>
</dbReference>